<feature type="region of interest" description="Disordered" evidence="12">
    <location>
        <begin position="275"/>
        <end position="305"/>
    </location>
</feature>
<evidence type="ECO:0000256" key="2">
    <source>
        <dbReference type="ARBA" id="ARBA00010663"/>
    </source>
</evidence>
<dbReference type="PROSITE" id="PS50262">
    <property type="entry name" value="G_PROTEIN_RECEP_F1_2"/>
    <property type="match status" value="1"/>
</dbReference>
<evidence type="ECO:0000256" key="10">
    <source>
        <dbReference type="ARBA" id="ARBA00023224"/>
    </source>
</evidence>
<feature type="transmembrane region" description="Helical" evidence="13">
    <location>
        <begin position="363"/>
        <end position="384"/>
    </location>
</feature>
<dbReference type="InterPro" id="IPR017452">
    <property type="entry name" value="GPCR_Rhodpsn_7TM"/>
</dbReference>
<dbReference type="Pfam" id="PF00001">
    <property type="entry name" value="7tm_1"/>
    <property type="match status" value="1"/>
</dbReference>
<keyword evidence="9 11" id="KW-0675">Receptor</keyword>
<dbReference type="Gene3D" id="1.20.1070.10">
    <property type="entry name" value="Rhodopsin 7-helix transmembrane proteins"/>
    <property type="match status" value="1"/>
</dbReference>
<keyword evidence="3" id="KW-1003">Cell membrane</keyword>
<dbReference type="Proteomes" id="UP000325440">
    <property type="component" value="Unassembled WGS sequence"/>
</dbReference>
<keyword evidence="4 11" id="KW-0812">Transmembrane</keyword>
<evidence type="ECO:0000256" key="11">
    <source>
        <dbReference type="RuleBase" id="RU000688"/>
    </source>
</evidence>
<dbReference type="AlphaFoldDB" id="A0A5E4MNF7"/>
<protein>
    <submittedName>
        <fullName evidence="15">Dopamine receptor family,G protein-coupled receptor, rhodopsin-like,GPCR, rhodopsin-like, 7TM</fullName>
    </submittedName>
</protein>
<feature type="transmembrane region" description="Helical" evidence="13">
    <location>
        <begin position="404"/>
        <end position="423"/>
    </location>
</feature>
<dbReference type="FunFam" id="1.20.1070.10:FF:000523">
    <property type="entry name" value="5-hydroxytryptamine receptor 2B"/>
    <property type="match status" value="1"/>
</dbReference>
<comment type="subcellular location">
    <subcellularLocation>
        <location evidence="1">Cell membrane</location>
        <topology evidence="1">Multi-pass membrane protein</topology>
    </subcellularLocation>
</comment>
<sequence length="516" mass="56160">MDGVNDTAVHHDLLNDTSLGPPWSRNATSAAAAAAAVVPTTSTYTALESFTIGSVLFLVIVVTIVGNVLVCIAVCLVRKLRRPCNYLLVSLAVSDLCVAILVMPMALLYLVLGKWPFGPFLCDLWVSFDVLSCTASILNLCMISVDRYYAITKPLEYGVKRTPRRMLFCVSLVWLGAACISLPPVLILGNEHSTVDGVPHCTVCQNFGYQIYATLGSFYIPLTVMITVYYKIFRAARKIVLEERRAQSHLENSHCYLEISVKNGVGPVESKIATSAPERGQHGHRASSSASTVTTCSGTGGSGTRGDGCRCCSMLRQSVGEYQCPVMVVVPSNGHNTGKPAAAKKPESGGKKLRFQLAKERKASTTLGIIMSAFTVCWLPFFVLALVRPFLSDPSSIPSSLSSLFLWLGYANSLLNPVIYATLNRDFRRPFQQILYFKCGSLNHMMREEFYHSQYGDPEPQHSTHYCVIPGESNFAPHPLQPSPTKPDDTRTSSTTGAGADNTGGQQQTIASESFL</sequence>
<feature type="transmembrane region" description="Helical" evidence="13">
    <location>
        <begin position="86"/>
        <end position="112"/>
    </location>
</feature>
<dbReference type="GO" id="GO:0005886">
    <property type="term" value="C:plasma membrane"/>
    <property type="evidence" value="ECO:0007669"/>
    <property type="project" value="UniProtKB-SubCell"/>
</dbReference>
<keyword evidence="6 11" id="KW-0297">G-protein coupled receptor</keyword>
<keyword evidence="5 13" id="KW-1133">Transmembrane helix</keyword>
<keyword evidence="7 13" id="KW-0472">Membrane</keyword>
<name>A0A5E4MNF7_9HEMI</name>
<comment type="similarity">
    <text evidence="2 11">Belongs to the G-protein coupled receptor 1 family.</text>
</comment>
<dbReference type="GO" id="GO:0043410">
    <property type="term" value="P:positive regulation of MAPK cascade"/>
    <property type="evidence" value="ECO:0007669"/>
    <property type="project" value="TreeGrafter"/>
</dbReference>
<feature type="transmembrane region" description="Helical" evidence="13">
    <location>
        <begin position="166"/>
        <end position="189"/>
    </location>
</feature>
<dbReference type="InterPro" id="IPR000929">
    <property type="entry name" value="Dopamine_rcpt"/>
</dbReference>
<evidence type="ECO:0000256" key="3">
    <source>
        <dbReference type="ARBA" id="ARBA00022475"/>
    </source>
</evidence>
<keyword evidence="8" id="KW-1015">Disulfide bond</keyword>
<feature type="compositionally biased region" description="Low complexity" evidence="12">
    <location>
        <begin position="287"/>
        <end position="297"/>
    </location>
</feature>
<evidence type="ECO:0000256" key="9">
    <source>
        <dbReference type="ARBA" id="ARBA00023170"/>
    </source>
</evidence>
<dbReference type="PROSITE" id="PS00237">
    <property type="entry name" value="G_PROTEIN_RECEP_F1_1"/>
    <property type="match status" value="1"/>
</dbReference>
<dbReference type="PANTHER" id="PTHR24248:SF199">
    <property type="entry name" value="IP13425P-RELATED"/>
    <property type="match status" value="1"/>
</dbReference>
<keyword evidence="10 11" id="KW-0807">Transducer</keyword>
<feature type="transmembrane region" description="Helical" evidence="13">
    <location>
        <begin position="55"/>
        <end position="77"/>
    </location>
</feature>
<dbReference type="OrthoDB" id="5951059at2759"/>
<dbReference type="SMART" id="SM01381">
    <property type="entry name" value="7TM_GPCR_Srsx"/>
    <property type="match status" value="1"/>
</dbReference>
<evidence type="ECO:0000256" key="8">
    <source>
        <dbReference type="ARBA" id="ARBA00023157"/>
    </source>
</evidence>
<dbReference type="GO" id="GO:0071880">
    <property type="term" value="P:adenylate cyclase-activating adrenergic receptor signaling pathway"/>
    <property type="evidence" value="ECO:0007669"/>
    <property type="project" value="TreeGrafter"/>
</dbReference>
<feature type="transmembrane region" description="Helical" evidence="13">
    <location>
        <begin position="124"/>
        <end position="145"/>
    </location>
</feature>
<reference evidence="15 16" key="1">
    <citation type="submission" date="2019-08" db="EMBL/GenBank/DDBJ databases">
        <authorList>
            <person name="Alioto T."/>
            <person name="Alioto T."/>
            <person name="Gomez Garrido J."/>
        </authorList>
    </citation>
    <scope>NUCLEOTIDE SEQUENCE [LARGE SCALE GENOMIC DNA]</scope>
</reference>
<dbReference type="CDD" id="cd15329">
    <property type="entry name" value="7tmA_5-HT7"/>
    <property type="match status" value="1"/>
</dbReference>
<evidence type="ECO:0000256" key="5">
    <source>
        <dbReference type="ARBA" id="ARBA00022989"/>
    </source>
</evidence>
<evidence type="ECO:0000259" key="14">
    <source>
        <dbReference type="PROSITE" id="PS50262"/>
    </source>
</evidence>
<proteinExistence type="inferred from homology"/>
<accession>A0A5E4MNF7</accession>
<evidence type="ECO:0000256" key="6">
    <source>
        <dbReference type="ARBA" id="ARBA00023040"/>
    </source>
</evidence>
<dbReference type="SUPFAM" id="SSF81321">
    <property type="entry name" value="Family A G protein-coupled receptor-like"/>
    <property type="match status" value="1"/>
</dbReference>
<evidence type="ECO:0000256" key="13">
    <source>
        <dbReference type="SAM" id="Phobius"/>
    </source>
</evidence>
<evidence type="ECO:0000256" key="7">
    <source>
        <dbReference type="ARBA" id="ARBA00023136"/>
    </source>
</evidence>
<dbReference type="PRINTS" id="PR00237">
    <property type="entry name" value="GPCRRHODOPSN"/>
</dbReference>
<evidence type="ECO:0000313" key="15">
    <source>
        <dbReference type="EMBL" id="VVC31870.1"/>
    </source>
</evidence>
<dbReference type="InterPro" id="IPR000276">
    <property type="entry name" value="GPCR_Rhodpsn"/>
</dbReference>
<evidence type="ECO:0000256" key="1">
    <source>
        <dbReference type="ARBA" id="ARBA00004651"/>
    </source>
</evidence>
<dbReference type="EMBL" id="CABPRJ010000951">
    <property type="protein sequence ID" value="VVC31870.1"/>
    <property type="molecule type" value="Genomic_DNA"/>
</dbReference>
<feature type="compositionally biased region" description="Polar residues" evidence="12">
    <location>
        <begin position="492"/>
        <end position="516"/>
    </location>
</feature>
<feature type="transmembrane region" description="Helical" evidence="13">
    <location>
        <begin position="209"/>
        <end position="230"/>
    </location>
</feature>
<evidence type="ECO:0000313" key="16">
    <source>
        <dbReference type="Proteomes" id="UP000325440"/>
    </source>
</evidence>
<keyword evidence="16" id="KW-1185">Reference proteome</keyword>
<feature type="domain" description="G-protein coupled receptors family 1 profile" evidence="14">
    <location>
        <begin position="66"/>
        <end position="420"/>
    </location>
</feature>
<dbReference type="PRINTS" id="PR00242">
    <property type="entry name" value="DOPAMINER"/>
</dbReference>
<evidence type="ECO:0000256" key="12">
    <source>
        <dbReference type="SAM" id="MobiDB-lite"/>
    </source>
</evidence>
<gene>
    <name evidence="15" type="ORF">CINCED_3A022253</name>
</gene>
<feature type="region of interest" description="Disordered" evidence="12">
    <location>
        <begin position="477"/>
        <end position="516"/>
    </location>
</feature>
<dbReference type="PANTHER" id="PTHR24248">
    <property type="entry name" value="ADRENERGIC RECEPTOR-RELATED G-PROTEIN COUPLED RECEPTOR"/>
    <property type="match status" value="1"/>
</dbReference>
<evidence type="ECO:0000256" key="4">
    <source>
        <dbReference type="ARBA" id="ARBA00022692"/>
    </source>
</evidence>
<dbReference type="GO" id="GO:0004993">
    <property type="term" value="F:G protein-coupled serotonin receptor activity"/>
    <property type="evidence" value="ECO:0007669"/>
    <property type="project" value="UniProtKB-ARBA"/>
</dbReference>
<organism evidence="15 16">
    <name type="scientific">Cinara cedri</name>
    <dbReference type="NCBI Taxonomy" id="506608"/>
    <lineage>
        <taxon>Eukaryota</taxon>
        <taxon>Metazoa</taxon>
        <taxon>Ecdysozoa</taxon>
        <taxon>Arthropoda</taxon>
        <taxon>Hexapoda</taxon>
        <taxon>Insecta</taxon>
        <taxon>Pterygota</taxon>
        <taxon>Neoptera</taxon>
        <taxon>Paraneoptera</taxon>
        <taxon>Hemiptera</taxon>
        <taxon>Sternorrhyncha</taxon>
        <taxon>Aphidomorpha</taxon>
        <taxon>Aphidoidea</taxon>
        <taxon>Aphididae</taxon>
        <taxon>Lachninae</taxon>
        <taxon>Cinara</taxon>
    </lineage>
</organism>